<dbReference type="AlphaFoldDB" id="A0AAD7I8V0"/>
<keyword evidence="1" id="KW-0472">Membrane</keyword>
<keyword evidence="1" id="KW-0812">Transmembrane</keyword>
<gene>
    <name evidence="2" type="ORF">B0H16DRAFT_102445</name>
</gene>
<feature type="transmembrane region" description="Helical" evidence="1">
    <location>
        <begin position="89"/>
        <end position="109"/>
    </location>
</feature>
<feature type="transmembrane region" description="Helical" evidence="1">
    <location>
        <begin position="211"/>
        <end position="231"/>
    </location>
</feature>
<dbReference type="Proteomes" id="UP001215598">
    <property type="component" value="Unassembled WGS sequence"/>
</dbReference>
<evidence type="ECO:0000313" key="3">
    <source>
        <dbReference type="Proteomes" id="UP001215598"/>
    </source>
</evidence>
<protein>
    <submittedName>
        <fullName evidence="2">Uncharacterized protein</fullName>
    </submittedName>
</protein>
<evidence type="ECO:0000256" key="1">
    <source>
        <dbReference type="SAM" id="Phobius"/>
    </source>
</evidence>
<keyword evidence="1" id="KW-1133">Transmembrane helix</keyword>
<accession>A0AAD7I8V0</accession>
<reference evidence="2" key="1">
    <citation type="submission" date="2023-03" db="EMBL/GenBank/DDBJ databases">
        <title>Massive genome expansion in bonnet fungi (Mycena s.s.) driven by repeated elements and novel gene families across ecological guilds.</title>
        <authorList>
            <consortium name="Lawrence Berkeley National Laboratory"/>
            <person name="Harder C.B."/>
            <person name="Miyauchi S."/>
            <person name="Viragh M."/>
            <person name="Kuo A."/>
            <person name="Thoen E."/>
            <person name="Andreopoulos B."/>
            <person name="Lu D."/>
            <person name="Skrede I."/>
            <person name="Drula E."/>
            <person name="Henrissat B."/>
            <person name="Morin E."/>
            <person name="Kohler A."/>
            <person name="Barry K."/>
            <person name="LaButti K."/>
            <person name="Morin E."/>
            <person name="Salamov A."/>
            <person name="Lipzen A."/>
            <person name="Mereny Z."/>
            <person name="Hegedus B."/>
            <person name="Baldrian P."/>
            <person name="Stursova M."/>
            <person name="Weitz H."/>
            <person name="Taylor A."/>
            <person name="Grigoriev I.V."/>
            <person name="Nagy L.G."/>
            <person name="Martin F."/>
            <person name="Kauserud H."/>
        </authorList>
    </citation>
    <scope>NUCLEOTIDE SEQUENCE</scope>
    <source>
        <strain evidence="2">CBHHK182m</strain>
    </source>
</reference>
<keyword evidence="3" id="KW-1185">Reference proteome</keyword>
<dbReference type="EMBL" id="JARKIB010000115">
    <property type="protein sequence ID" value="KAJ7737683.1"/>
    <property type="molecule type" value="Genomic_DNA"/>
</dbReference>
<evidence type="ECO:0000313" key="2">
    <source>
        <dbReference type="EMBL" id="KAJ7737683.1"/>
    </source>
</evidence>
<comment type="caution">
    <text evidence="2">The sequence shown here is derived from an EMBL/GenBank/DDBJ whole genome shotgun (WGS) entry which is preliminary data.</text>
</comment>
<feature type="transmembrane region" description="Helical" evidence="1">
    <location>
        <begin position="129"/>
        <end position="151"/>
    </location>
</feature>
<feature type="transmembrane region" description="Helical" evidence="1">
    <location>
        <begin position="46"/>
        <end position="68"/>
    </location>
</feature>
<proteinExistence type="predicted"/>
<name>A0AAD7I8V0_9AGAR</name>
<organism evidence="2 3">
    <name type="scientific">Mycena metata</name>
    <dbReference type="NCBI Taxonomy" id="1033252"/>
    <lineage>
        <taxon>Eukaryota</taxon>
        <taxon>Fungi</taxon>
        <taxon>Dikarya</taxon>
        <taxon>Basidiomycota</taxon>
        <taxon>Agaricomycotina</taxon>
        <taxon>Agaricomycetes</taxon>
        <taxon>Agaricomycetidae</taxon>
        <taxon>Agaricales</taxon>
        <taxon>Marasmiineae</taxon>
        <taxon>Mycenaceae</taxon>
        <taxon>Mycena</taxon>
    </lineage>
</organism>
<feature type="transmembrane region" description="Helical" evidence="1">
    <location>
        <begin position="172"/>
        <end position="199"/>
    </location>
</feature>
<sequence length="238" mass="25754">MSSVSLVLSNSERMEHRTLGQKEEDILIRYPLPSHWRRPTSALQRTIFSVLCMASFGHVGLAPVWVSIRLEEEGDDSVWVEETRQHCDRLNNLLIVGSLLLATSAAFITTVPPRPAMADYTLRGPYICMLSAAGMLIGGIIVTAVSFLILTKARPHCAERVLYGSRLHVWSTLILGSYPAISMGAGTILLASGILSAMWAAEDLPLKASSLVILSLPLAMGVLFGVSCLTAKPATPLQ</sequence>